<dbReference type="EMBL" id="JBHTJG010000016">
    <property type="protein sequence ID" value="MFD0948668.1"/>
    <property type="molecule type" value="Genomic_DNA"/>
</dbReference>
<dbReference type="InterPro" id="IPR042217">
    <property type="entry name" value="T4SS_VirB10/TrbI"/>
</dbReference>
<proteinExistence type="inferred from homology"/>
<reference evidence="9" key="1">
    <citation type="journal article" date="2019" name="Int. J. Syst. Evol. Microbiol.">
        <title>The Global Catalogue of Microorganisms (GCM) 10K type strain sequencing project: providing services to taxonomists for standard genome sequencing and annotation.</title>
        <authorList>
            <consortium name="The Broad Institute Genomics Platform"/>
            <consortium name="The Broad Institute Genome Sequencing Center for Infectious Disease"/>
            <person name="Wu L."/>
            <person name="Ma J."/>
        </authorList>
    </citation>
    <scope>NUCLEOTIDE SEQUENCE [LARGE SCALE GENOMIC DNA]</scope>
    <source>
        <strain evidence="9">CCUG 62982</strain>
    </source>
</reference>
<feature type="compositionally biased region" description="Low complexity" evidence="6">
    <location>
        <begin position="85"/>
        <end position="94"/>
    </location>
</feature>
<dbReference type="RefSeq" id="WP_264946634.1">
    <property type="nucleotide sequence ID" value="NZ_JAPDRA010000017.1"/>
</dbReference>
<organism evidence="8 9">
    <name type="scientific">Sphingomonas canadensis</name>
    <dbReference type="NCBI Taxonomy" id="1219257"/>
    <lineage>
        <taxon>Bacteria</taxon>
        <taxon>Pseudomonadati</taxon>
        <taxon>Pseudomonadota</taxon>
        <taxon>Alphaproteobacteria</taxon>
        <taxon>Sphingomonadales</taxon>
        <taxon>Sphingomonadaceae</taxon>
        <taxon>Sphingomonas</taxon>
    </lineage>
</organism>
<keyword evidence="5 7" id="KW-0472">Membrane</keyword>
<dbReference type="Pfam" id="PF03743">
    <property type="entry name" value="TrbI"/>
    <property type="match status" value="1"/>
</dbReference>
<name>A0ABW3HB68_9SPHN</name>
<comment type="subcellular location">
    <subcellularLocation>
        <location evidence="1">Membrane</location>
        <topology evidence="1">Single-pass membrane protein</topology>
    </subcellularLocation>
</comment>
<feature type="transmembrane region" description="Helical" evidence="7">
    <location>
        <begin position="46"/>
        <end position="65"/>
    </location>
</feature>
<sequence>MAATTPPGDPRAAAASGGSGGNGNAPAAGASASALPVVARAARGPSMAIAIVVLIVFGIALFLVLDARRRSGSAPAVRAGGSDRAALPGSAAPPSLFIPPDPAPPPVVQQAPAEAPVQLPPPPAPQPQIVYVPQPAPPPAPSAPVEIGAARAASDPALVYDSSAAEQAAGGAASGGEGSGSGGGTAAGQSNGVQSVAGARARAGVLANRSNTVAQGTLIPAVLETGIDSTRPGLARAMVTRDVRGFDGKRILIPRGSRLIGEYASQNQLGQKRALVNWVRLIRPDGVTIAIGSPAGDPLGRGGVRAKVDSHFFERFTGAILQSALDVGVNLASRSSNSPVVVALPGAVQNSTAPLVQQQQIQPTLKVAPGVSITIFVARDLDFSGAEGRR</sequence>
<keyword evidence="9" id="KW-1185">Reference proteome</keyword>
<accession>A0ABW3HB68</accession>
<feature type="region of interest" description="Disordered" evidence="6">
    <location>
        <begin position="1"/>
        <end position="29"/>
    </location>
</feature>
<protein>
    <submittedName>
        <fullName evidence="8">TrbI/VirB10 family protein</fullName>
    </submittedName>
</protein>
<comment type="similarity">
    <text evidence="2">Belongs to the TrbI/VirB10 family.</text>
</comment>
<dbReference type="CDD" id="cd16429">
    <property type="entry name" value="VirB10"/>
    <property type="match status" value="1"/>
</dbReference>
<evidence type="ECO:0000256" key="3">
    <source>
        <dbReference type="ARBA" id="ARBA00022692"/>
    </source>
</evidence>
<evidence type="ECO:0000313" key="8">
    <source>
        <dbReference type="EMBL" id="MFD0948668.1"/>
    </source>
</evidence>
<evidence type="ECO:0000256" key="4">
    <source>
        <dbReference type="ARBA" id="ARBA00022989"/>
    </source>
</evidence>
<gene>
    <name evidence="8" type="ORF">ACFQ1E_20175</name>
</gene>
<evidence type="ECO:0000256" key="1">
    <source>
        <dbReference type="ARBA" id="ARBA00004167"/>
    </source>
</evidence>
<evidence type="ECO:0000256" key="7">
    <source>
        <dbReference type="SAM" id="Phobius"/>
    </source>
</evidence>
<dbReference type="InterPro" id="IPR005498">
    <property type="entry name" value="T4SS_VirB10/TraB/TrbI"/>
</dbReference>
<feature type="region of interest" description="Disordered" evidence="6">
    <location>
        <begin position="169"/>
        <end position="191"/>
    </location>
</feature>
<dbReference type="Proteomes" id="UP001596977">
    <property type="component" value="Unassembled WGS sequence"/>
</dbReference>
<keyword evidence="3 7" id="KW-0812">Transmembrane</keyword>
<evidence type="ECO:0000256" key="6">
    <source>
        <dbReference type="SAM" id="MobiDB-lite"/>
    </source>
</evidence>
<evidence type="ECO:0000256" key="2">
    <source>
        <dbReference type="ARBA" id="ARBA00010265"/>
    </source>
</evidence>
<feature type="compositionally biased region" description="Gly residues" evidence="6">
    <location>
        <begin position="172"/>
        <end position="186"/>
    </location>
</feature>
<evidence type="ECO:0000256" key="5">
    <source>
        <dbReference type="ARBA" id="ARBA00023136"/>
    </source>
</evidence>
<evidence type="ECO:0000313" key="9">
    <source>
        <dbReference type="Proteomes" id="UP001596977"/>
    </source>
</evidence>
<feature type="region of interest" description="Disordered" evidence="6">
    <location>
        <begin position="73"/>
        <end position="94"/>
    </location>
</feature>
<dbReference type="Gene3D" id="2.40.128.260">
    <property type="entry name" value="Type IV secretion system, VirB10/TraB/TrbI"/>
    <property type="match status" value="1"/>
</dbReference>
<keyword evidence="4 7" id="KW-1133">Transmembrane helix</keyword>
<comment type="caution">
    <text evidence="8">The sequence shown here is derived from an EMBL/GenBank/DDBJ whole genome shotgun (WGS) entry which is preliminary data.</text>
</comment>